<evidence type="ECO:0000313" key="2">
    <source>
        <dbReference type="Proteomes" id="UP000827892"/>
    </source>
</evidence>
<proteinExistence type="predicted"/>
<sequence>MPQPPTRVEIVKNGRSDPETRCDDVEGYVTCRLSEYSFGDKPRDDYREVIAETSRSDYKRQMYKARGCTWHI</sequence>
<reference evidence="1 2" key="1">
    <citation type="submission" date="2022-05" db="EMBL/GenBank/DDBJ databases">
        <title>Chromosome-level reference genomes for two strains of Caenorhabditis briggsae: an improved platform for comparative genomics.</title>
        <authorList>
            <person name="Stevens L."/>
            <person name="Andersen E.C."/>
        </authorList>
    </citation>
    <scope>NUCLEOTIDE SEQUENCE [LARGE SCALE GENOMIC DNA]</scope>
    <source>
        <strain evidence="1">QX1410_ONT</strain>
        <tissue evidence="1">Whole-organism</tissue>
    </source>
</reference>
<evidence type="ECO:0000313" key="1">
    <source>
        <dbReference type="EMBL" id="ULT82474.1"/>
    </source>
</evidence>
<protein>
    <submittedName>
        <fullName evidence="1">Uncharacterized protein</fullName>
    </submittedName>
</protein>
<name>A0AAE8ZRD0_CAEBR</name>
<dbReference type="EMBL" id="CP090896">
    <property type="protein sequence ID" value="ULT82474.1"/>
    <property type="molecule type" value="Genomic_DNA"/>
</dbReference>
<accession>A0AAE8ZRD0</accession>
<gene>
    <name evidence="1" type="ORF">L3Y34_012028</name>
</gene>
<organism evidence="1 2">
    <name type="scientific">Caenorhabditis briggsae</name>
    <dbReference type="NCBI Taxonomy" id="6238"/>
    <lineage>
        <taxon>Eukaryota</taxon>
        <taxon>Metazoa</taxon>
        <taxon>Ecdysozoa</taxon>
        <taxon>Nematoda</taxon>
        <taxon>Chromadorea</taxon>
        <taxon>Rhabditida</taxon>
        <taxon>Rhabditina</taxon>
        <taxon>Rhabditomorpha</taxon>
        <taxon>Rhabditoidea</taxon>
        <taxon>Rhabditidae</taxon>
        <taxon>Peloderinae</taxon>
        <taxon>Caenorhabditis</taxon>
    </lineage>
</organism>
<dbReference type="AlphaFoldDB" id="A0AAE8ZRD0"/>
<dbReference type="Proteomes" id="UP000827892">
    <property type="component" value="Chromosome X"/>
</dbReference>